<dbReference type="Gene3D" id="1.20.5.4130">
    <property type="match status" value="1"/>
</dbReference>
<dbReference type="AlphaFoldDB" id="A0A2P5AHW6"/>
<accession>A0A2P5AHW6</accession>
<keyword evidence="1" id="KW-0677">Repeat</keyword>
<sequence length="285" mass="32959">MASVVYDMAGKMVENLRCVADQSPGRLPRRIANELRKLADETSSIRQVLVDAEKKQAHDDKVRDWLAEVEDVLRNVENMVDELRFQVSRCGSTKPIITMREVCECFSSSCSNRLVFCRDITSDRRIKKCARELRRLGESRRLLDLEERLEEAAFGGLWKTISSSPRKSVNIGRESEKERMLRHLLFSEDDQEAVPVLSIVGEAGSANESINYNREEYTLDIQNNIEAMMLFFEAEIEGRRFLLVLDDMWVNEGCERNWESFIGHSARGSDLHETIMIIYIPFCFY</sequence>
<keyword evidence="3" id="KW-0611">Plant defense</keyword>
<dbReference type="Proteomes" id="UP000237000">
    <property type="component" value="Unassembled WGS sequence"/>
</dbReference>
<dbReference type="EMBL" id="JXTC01000848">
    <property type="protein sequence ID" value="PON36127.1"/>
    <property type="molecule type" value="Genomic_DNA"/>
</dbReference>
<dbReference type="InParanoid" id="A0A2P5AHW6"/>
<comment type="caution">
    <text evidence="5">The sequence shown here is derived from an EMBL/GenBank/DDBJ whole genome shotgun (WGS) entry which is preliminary data.</text>
</comment>
<dbReference type="InterPro" id="IPR041118">
    <property type="entry name" value="Rx_N"/>
</dbReference>
<evidence type="ECO:0000313" key="5">
    <source>
        <dbReference type="EMBL" id="PON36127.1"/>
    </source>
</evidence>
<evidence type="ECO:0000256" key="2">
    <source>
        <dbReference type="ARBA" id="ARBA00022741"/>
    </source>
</evidence>
<evidence type="ECO:0000259" key="4">
    <source>
        <dbReference type="Pfam" id="PF18052"/>
    </source>
</evidence>
<protein>
    <recommendedName>
        <fullName evidence="4">Disease resistance N-terminal domain-containing protein</fullName>
    </recommendedName>
</protein>
<feature type="non-terminal residue" evidence="5">
    <location>
        <position position="285"/>
    </location>
</feature>
<evidence type="ECO:0000313" key="6">
    <source>
        <dbReference type="Proteomes" id="UP000237000"/>
    </source>
</evidence>
<dbReference type="Pfam" id="PF18052">
    <property type="entry name" value="Rx_N"/>
    <property type="match status" value="1"/>
</dbReference>
<dbReference type="STRING" id="63057.A0A2P5AHW6"/>
<evidence type="ECO:0000256" key="3">
    <source>
        <dbReference type="ARBA" id="ARBA00022821"/>
    </source>
</evidence>
<keyword evidence="2" id="KW-0547">Nucleotide-binding</keyword>
<proteinExistence type="predicted"/>
<dbReference type="GO" id="GO:0000166">
    <property type="term" value="F:nucleotide binding"/>
    <property type="evidence" value="ECO:0007669"/>
    <property type="project" value="UniProtKB-KW"/>
</dbReference>
<name>A0A2P5AHW6_TREOI</name>
<evidence type="ECO:0000256" key="1">
    <source>
        <dbReference type="ARBA" id="ARBA00022737"/>
    </source>
</evidence>
<reference evidence="6" key="1">
    <citation type="submission" date="2016-06" db="EMBL/GenBank/DDBJ databases">
        <title>Parallel loss of symbiosis genes in relatives of nitrogen-fixing non-legume Parasponia.</title>
        <authorList>
            <person name="Van Velzen R."/>
            <person name="Holmer R."/>
            <person name="Bu F."/>
            <person name="Rutten L."/>
            <person name="Van Zeijl A."/>
            <person name="Liu W."/>
            <person name="Santuari L."/>
            <person name="Cao Q."/>
            <person name="Sharma T."/>
            <person name="Shen D."/>
            <person name="Roswanjaya Y."/>
            <person name="Wardhani T."/>
            <person name="Kalhor M.S."/>
            <person name="Jansen J."/>
            <person name="Van den Hoogen J."/>
            <person name="Gungor B."/>
            <person name="Hartog M."/>
            <person name="Hontelez J."/>
            <person name="Verver J."/>
            <person name="Yang W.-C."/>
            <person name="Schijlen E."/>
            <person name="Repin R."/>
            <person name="Schilthuizen M."/>
            <person name="Schranz E."/>
            <person name="Heidstra R."/>
            <person name="Miyata K."/>
            <person name="Fedorova E."/>
            <person name="Kohlen W."/>
            <person name="Bisseling T."/>
            <person name="Smit S."/>
            <person name="Geurts R."/>
        </authorList>
    </citation>
    <scope>NUCLEOTIDE SEQUENCE [LARGE SCALE GENOMIC DNA]</scope>
    <source>
        <strain evidence="6">cv. RG33-2</strain>
    </source>
</reference>
<dbReference type="GO" id="GO:0006952">
    <property type="term" value="P:defense response"/>
    <property type="evidence" value="ECO:0007669"/>
    <property type="project" value="UniProtKB-KW"/>
</dbReference>
<organism evidence="5 6">
    <name type="scientific">Trema orientale</name>
    <name type="common">Charcoal tree</name>
    <name type="synonym">Celtis orientalis</name>
    <dbReference type="NCBI Taxonomy" id="63057"/>
    <lineage>
        <taxon>Eukaryota</taxon>
        <taxon>Viridiplantae</taxon>
        <taxon>Streptophyta</taxon>
        <taxon>Embryophyta</taxon>
        <taxon>Tracheophyta</taxon>
        <taxon>Spermatophyta</taxon>
        <taxon>Magnoliopsida</taxon>
        <taxon>eudicotyledons</taxon>
        <taxon>Gunneridae</taxon>
        <taxon>Pentapetalae</taxon>
        <taxon>rosids</taxon>
        <taxon>fabids</taxon>
        <taxon>Rosales</taxon>
        <taxon>Cannabaceae</taxon>
        <taxon>Trema</taxon>
    </lineage>
</organism>
<feature type="domain" description="Disease resistance N-terminal" evidence="4">
    <location>
        <begin position="26"/>
        <end position="92"/>
    </location>
</feature>
<gene>
    <name evidence="5" type="ORF">TorRG33x02_350020</name>
</gene>
<keyword evidence="6" id="KW-1185">Reference proteome</keyword>